<dbReference type="GeneID" id="112462831"/>
<dbReference type="RefSeq" id="XP_024884653.1">
    <property type="nucleotide sequence ID" value="XM_025028885.1"/>
</dbReference>
<protein>
    <submittedName>
        <fullName evidence="2">Uncharacterized protein LOC112462831</fullName>
    </submittedName>
</protein>
<reference evidence="2" key="1">
    <citation type="submission" date="2025-08" db="UniProtKB">
        <authorList>
            <consortium name="RefSeq"/>
        </authorList>
    </citation>
    <scope>IDENTIFICATION</scope>
    <source>
        <tissue evidence="2">Whole body</tissue>
    </source>
</reference>
<evidence type="ECO:0000313" key="1">
    <source>
        <dbReference type="Proteomes" id="UP000504618"/>
    </source>
</evidence>
<dbReference type="AlphaFoldDB" id="A0A6J1QRV9"/>
<organism evidence="1 2">
    <name type="scientific">Temnothorax curvispinosus</name>
    <dbReference type="NCBI Taxonomy" id="300111"/>
    <lineage>
        <taxon>Eukaryota</taxon>
        <taxon>Metazoa</taxon>
        <taxon>Ecdysozoa</taxon>
        <taxon>Arthropoda</taxon>
        <taxon>Hexapoda</taxon>
        <taxon>Insecta</taxon>
        <taxon>Pterygota</taxon>
        <taxon>Neoptera</taxon>
        <taxon>Endopterygota</taxon>
        <taxon>Hymenoptera</taxon>
        <taxon>Apocrita</taxon>
        <taxon>Aculeata</taxon>
        <taxon>Formicoidea</taxon>
        <taxon>Formicidae</taxon>
        <taxon>Myrmicinae</taxon>
        <taxon>Temnothorax</taxon>
    </lineage>
</organism>
<dbReference type="Proteomes" id="UP000504618">
    <property type="component" value="Unplaced"/>
</dbReference>
<gene>
    <name evidence="2" type="primary">LOC112462831</name>
</gene>
<proteinExistence type="predicted"/>
<keyword evidence="1" id="KW-1185">Reference proteome</keyword>
<sequence length="135" mass="15529">MLTLHSFHSRTDVIIQAHILQTLTNILPSFNAAPQEWPHLTKLTLADPDFLTPRPVDIIIGADSYGQIIKPNIIKRDTLMPIAQLSSDSSFSDLLIHHHRQLPPCIMPPFRREKMLLTTCWRNLDTRRRACEQQS</sequence>
<dbReference type="OrthoDB" id="8045623at2759"/>
<name>A0A6J1QRV9_9HYME</name>
<accession>A0A6J1QRV9</accession>
<evidence type="ECO:0000313" key="2">
    <source>
        <dbReference type="RefSeq" id="XP_024884653.1"/>
    </source>
</evidence>